<accession>A0AAV5J8Y4</accession>
<evidence type="ECO:0008006" key="4">
    <source>
        <dbReference type="Google" id="ProtNLM"/>
    </source>
</evidence>
<sequence length="74" mass="8948">MKAVVVLRMVIFLMLLGRYQTFASRPHFSGVMLSKYEHEPAKRNMRVEEPISMWWNEDYSHPHRRRPVHNKLDP</sequence>
<protein>
    <recommendedName>
        <fullName evidence="4">Secreted protein</fullName>
    </recommendedName>
</protein>
<name>A0AAV5J8Y4_9ROSI</name>
<keyword evidence="1" id="KW-0732">Signal</keyword>
<dbReference type="AlphaFoldDB" id="A0AAV5J8Y4"/>
<comment type="caution">
    <text evidence="2">The sequence shown here is derived from an EMBL/GenBank/DDBJ whole genome shotgun (WGS) entry which is preliminary data.</text>
</comment>
<feature type="chain" id="PRO_5043674831" description="Secreted protein" evidence="1">
    <location>
        <begin position="24"/>
        <end position="74"/>
    </location>
</feature>
<gene>
    <name evidence="2" type="ORF">SLEP1_g19559</name>
</gene>
<dbReference type="Proteomes" id="UP001054252">
    <property type="component" value="Unassembled WGS sequence"/>
</dbReference>
<proteinExistence type="predicted"/>
<feature type="signal peptide" evidence="1">
    <location>
        <begin position="1"/>
        <end position="23"/>
    </location>
</feature>
<reference evidence="2 3" key="1">
    <citation type="journal article" date="2021" name="Commun. Biol.">
        <title>The genome of Shorea leprosula (Dipterocarpaceae) highlights the ecological relevance of drought in aseasonal tropical rainforests.</title>
        <authorList>
            <person name="Ng K.K.S."/>
            <person name="Kobayashi M.J."/>
            <person name="Fawcett J.A."/>
            <person name="Hatakeyama M."/>
            <person name="Paape T."/>
            <person name="Ng C.H."/>
            <person name="Ang C.C."/>
            <person name="Tnah L.H."/>
            <person name="Lee C.T."/>
            <person name="Nishiyama T."/>
            <person name="Sese J."/>
            <person name="O'Brien M.J."/>
            <person name="Copetti D."/>
            <person name="Mohd Noor M.I."/>
            <person name="Ong R.C."/>
            <person name="Putra M."/>
            <person name="Sireger I.Z."/>
            <person name="Indrioko S."/>
            <person name="Kosugi Y."/>
            <person name="Izuno A."/>
            <person name="Isagi Y."/>
            <person name="Lee S.L."/>
            <person name="Shimizu K.K."/>
        </authorList>
    </citation>
    <scope>NUCLEOTIDE SEQUENCE [LARGE SCALE GENOMIC DNA]</scope>
    <source>
        <strain evidence="2">214</strain>
    </source>
</reference>
<evidence type="ECO:0000313" key="3">
    <source>
        <dbReference type="Proteomes" id="UP001054252"/>
    </source>
</evidence>
<organism evidence="2 3">
    <name type="scientific">Rubroshorea leprosula</name>
    <dbReference type="NCBI Taxonomy" id="152421"/>
    <lineage>
        <taxon>Eukaryota</taxon>
        <taxon>Viridiplantae</taxon>
        <taxon>Streptophyta</taxon>
        <taxon>Embryophyta</taxon>
        <taxon>Tracheophyta</taxon>
        <taxon>Spermatophyta</taxon>
        <taxon>Magnoliopsida</taxon>
        <taxon>eudicotyledons</taxon>
        <taxon>Gunneridae</taxon>
        <taxon>Pentapetalae</taxon>
        <taxon>rosids</taxon>
        <taxon>malvids</taxon>
        <taxon>Malvales</taxon>
        <taxon>Dipterocarpaceae</taxon>
        <taxon>Rubroshorea</taxon>
    </lineage>
</organism>
<evidence type="ECO:0000313" key="2">
    <source>
        <dbReference type="EMBL" id="GKV07848.1"/>
    </source>
</evidence>
<evidence type="ECO:0000256" key="1">
    <source>
        <dbReference type="SAM" id="SignalP"/>
    </source>
</evidence>
<dbReference type="EMBL" id="BPVZ01000028">
    <property type="protein sequence ID" value="GKV07848.1"/>
    <property type="molecule type" value="Genomic_DNA"/>
</dbReference>
<keyword evidence="3" id="KW-1185">Reference proteome</keyword>